<feature type="DNA-binding region" description="H-T-H motif" evidence="4">
    <location>
        <begin position="28"/>
        <end position="47"/>
    </location>
</feature>
<evidence type="ECO:0000256" key="3">
    <source>
        <dbReference type="ARBA" id="ARBA00023163"/>
    </source>
</evidence>
<evidence type="ECO:0000256" key="4">
    <source>
        <dbReference type="PROSITE-ProRule" id="PRU00335"/>
    </source>
</evidence>
<evidence type="ECO:0000313" key="7">
    <source>
        <dbReference type="Proteomes" id="UP000245647"/>
    </source>
</evidence>
<dbReference type="GO" id="GO:0000976">
    <property type="term" value="F:transcription cis-regulatory region binding"/>
    <property type="evidence" value="ECO:0007669"/>
    <property type="project" value="TreeGrafter"/>
</dbReference>
<keyword evidence="2 4" id="KW-0238">DNA-binding</keyword>
<dbReference type="PROSITE" id="PS01081">
    <property type="entry name" value="HTH_TETR_1"/>
    <property type="match status" value="1"/>
</dbReference>
<proteinExistence type="predicted"/>
<protein>
    <submittedName>
        <fullName evidence="6">TetR/AcrR family transcriptional regulator</fullName>
    </submittedName>
</protein>
<dbReference type="Proteomes" id="UP000245647">
    <property type="component" value="Unassembled WGS sequence"/>
</dbReference>
<dbReference type="InterPro" id="IPR036271">
    <property type="entry name" value="Tet_transcr_reg_TetR-rel_C_sf"/>
</dbReference>
<dbReference type="GO" id="GO:0003700">
    <property type="term" value="F:DNA-binding transcription factor activity"/>
    <property type="evidence" value="ECO:0007669"/>
    <property type="project" value="TreeGrafter"/>
</dbReference>
<dbReference type="InterPro" id="IPR023772">
    <property type="entry name" value="DNA-bd_HTH_TetR-type_CS"/>
</dbReference>
<dbReference type="InterPro" id="IPR050109">
    <property type="entry name" value="HTH-type_TetR-like_transc_reg"/>
</dbReference>
<comment type="caution">
    <text evidence="6">The sequence shown here is derived from an EMBL/GenBank/DDBJ whole genome shotgun (WGS) entry which is preliminary data.</text>
</comment>
<dbReference type="RefSeq" id="WP_109416551.1">
    <property type="nucleotide sequence ID" value="NZ_QEAS01000011.1"/>
</dbReference>
<dbReference type="PROSITE" id="PS50977">
    <property type="entry name" value="HTH_TETR_2"/>
    <property type="match status" value="1"/>
</dbReference>
<evidence type="ECO:0000256" key="2">
    <source>
        <dbReference type="ARBA" id="ARBA00023125"/>
    </source>
</evidence>
<dbReference type="OrthoDB" id="9802802at2"/>
<keyword evidence="1" id="KW-0805">Transcription regulation</keyword>
<evidence type="ECO:0000256" key="1">
    <source>
        <dbReference type="ARBA" id="ARBA00023015"/>
    </source>
</evidence>
<dbReference type="AlphaFoldDB" id="A0A2U2PF68"/>
<keyword evidence="7" id="KW-1185">Reference proteome</keyword>
<dbReference type="PANTHER" id="PTHR30055">
    <property type="entry name" value="HTH-TYPE TRANSCRIPTIONAL REGULATOR RUTR"/>
    <property type="match status" value="1"/>
</dbReference>
<sequence length="209" mass="24279">MAEIDKKREQIIESAIRRFSHFGVQKTTMNEIADDIAVSQPSLYYYFPDKTSIIVAVVEKVSNDYFEELEKILAETECLKDIFFQIIEFRRNFVKKFFMMHLTDSSADAIIRDNCDEILQESRLREIKIVAGILNSAIEKGEIAEIDAENVSAIYLDSLTGLCMWIISKNQKNIFPESKHWDAMVARQRELAEIFLKSLKYKDRSTCKV</sequence>
<evidence type="ECO:0000313" key="6">
    <source>
        <dbReference type="EMBL" id="PWG80036.1"/>
    </source>
</evidence>
<dbReference type="InterPro" id="IPR009057">
    <property type="entry name" value="Homeodomain-like_sf"/>
</dbReference>
<dbReference type="Gene3D" id="1.10.357.10">
    <property type="entry name" value="Tetracycline Repressor, domain 2"/>
    <property type="match status" value="1"/>
</dbReference>
<keyword evidence="3" id="KW-0804">Transcription</keyword>
<dbReference type="PANTHER" id="PTHR30055:SF234">
    <property type="entry name" value="HTH-TYPE TRANSCRIPTIONAL REGULATOR BETI"/>
    <property type="match status" value="1"/>
</dbReference>
<accession>A0A2U2PF68</accession>
<dbReference type="Gene3D" id="1.10.10.60">
    <property type="entry name" value="Homeodomain-like"/>
    <property type="match status" value="1"/>
</dbReference>
<dbReference type="InterPro" id="IPR001647">
    <property type="entry name" value="HTH_TetR"/>
</dbReference>
<dbReference type="PRINTS" id="PR00455">
    <property type="entry name" value="HTHTETR"/>
</dbReference>
<reference evidence="6 7" key="1">
    <citation type="submission" date="2018-04" db="EMBL/GenBank/DDBJ databases">
        <title>Pedobacter chongqingensis sp. nov., isolated from a rottenly hemp rope.</title>
        <authorList>
            <person name="Cai Y."/>
        </authorList>
    </citation>
    <scope>NUCLEOTIDE SEQUENCE [LARGE SCALE GENOMIC DNA]</scope>
    <source>
        <strain evidence="6 7">FJ4-8</strain>
    </source>
</reference>
<dbReference type="EMBL" id="QEAS01000011">
    <property type="protein sequence ID" value="PWG80036.1"/>
    <property type="molecule type" value="Genomic_DNA"/>
</dbReference>
<dbReference type="SUPFAM" id="SSF48498">
    <property type="entry name" value="Tetracyclin repressor-like, C-terminal domain"/>
    <property type="match status" value="1"/>
</dbReference>
<evidence type="ECO:0000259" key="5">
    <source>
        <dbReference type="PROSITE" id="PS50977"/>
    </source>
</evidence>
<name>A0A2U2PF68_9SPHI</name>
<dbReference type="SUPFAM" id="SSF46689">
    <property type="entry name" value="Homeodomain-like"/>
    <property type="match status" value="1"/>
</dbReference>
<feature type="domain" description="HTH tetR-type" evidence="5">
    <location>
        <begin position="5"/>
        <end position="65"/>
    </location>
</feature>
<dbReference type="Pfam" id="PF00440">
    <property type="entry name" value="TetR_N"/>
    <property type="match status" value="1"/>
</dbReference>
<organism evidence="6 7">
    <name type="scientific">Pararcticibacter amylolyticus</name>
    <dbReference type="NCBI Taxonomy" id="2173175"/>
    <lineage>
        <taxon>Bacteria</taxon>
        <taxon>Pseudomonadati</taxon>
        <taxon>Bacteroidota</taxon>
        <taxon>Sphingobacteriia</taxon>
        <taxon>Sphingobacteriales</taxon>
        <taxon>Sphingobacteriaceae</taxon>
        <taxon>Pararcticibacter</taxon>
    </lineage>
</organism>
<gene>
    <name evidence="6" type="ORF">DDR33_14680</name>
</gene>